<dbReference type="EMBL" id="BAAAEW010000022">
    <property type="protein sequence ID" value="GAA0756154.1"/>
    <property type="molecule type" value="Genomic_DNA"/>
</dbReference>
<proteinExistence type="predicted"/>
<organism evidence="3 4">
    <name type="scientific">Ideonella azotifigens</name>
    <dbReference type="NCBI Taxonomy" id="513160"/>
    <lineage>
        <taxon>Bacteria</taxon>
        <taxon>Pseudomonadati</taxon>
        <taxon>Pseudomonadota</taxon>
        <taxon>Betaproteobacteria</taxon>
        <taxon>Burkholderiales</taxon>
        <taxon>Sphaerotilaceae</taxon>
        <taxon>Ideonella</taxon>
    </lineage>
</organism>
<evidence type="ECO:0000256" key="2">
    <source>
        <dbReference type="SAM" id="SignalP"/>
    </source>
</evidence>
<evidence type="ECO:0000256" key="1">
    <source>
        <dbReference type="SAM" id="MobiDB-lite"/>
    </source>
</evidence>
<feature type="chain" id="PRO_5047514835" description="DUF4124 domain-containing protein" evidence="2">
    <location>
        <begin position="25"/>
        <end position="152"/>
    </location>
</feature>
<feature type="signal peptide" evidence="2">
    <location>
        <begin position="1"/>
        <end position="24"/>
    </location>
</feature>
<name>A0ABN1K6C4_9BURK</name>
<feature type="region of interest" description="Disordered" evidence="1">
    <location>
        <begin position="130"/>
        <end position="152"/>
    </location>
</feature>
<dbReference type="Proteomes" id="UP001500279">
    <property type="component" value="Unassembled WGS sequence"/>
</dbReference>
<gene>
    <name evidence="3" type="ORF">GCM10009107_34340</name>
</gene>
<keyword evidence="2" id="KW-0732">Signal</keyword>
<comment type="caution">
    <text evidence="3">The sequence shown here is derived from an EMBL/GenBank/DDBJ whole genome shotgun (WGS) entry which is preliminary data.</text>
</comment>
<keyword evidence="4" id="KW-1185">Reference proteome</keyword>
<evidence type="ECO:0008006" key="5">
    <source>
        <dbReference type="Google" id="ProtNLM"/>
    </source>
</evidence>
<evidence type="ECO:0000313" key="4">
    <source>
        <dbReference type="Proteomes" id="UP001500279"/>
    </source>
</evidence>
<sequence length="152" mass="16116">MRTFHVPKAAVTALVAIASFVATTASYALGPSDPQDKTYQCAVAGQTWGCGDGKPSQAVRIEERLQPGPRAAYAIHTGVPKAEAIAKARAGGEVPIRQVVRITTRQLSPAEQWDRVNGRYVSPWEKVEVLSSAPDTGPGPVAQGDKPATVKR</sequence>
<accession>A0ABN1K6C4</accession>
<protein>
    <recommendedName>
        <fullName evidence="5">DUF4124 domain-containing protein</fullName>
    </recommendedName>
</protein>
<reference evidence="3 4" key="1">
    <citation type="journal article" date="2019" name="Int. J. Syst. Evol. Microbiol.">
        <title>The Global Catalogue of Microorganisms (GCM) 10K type strain sequencing project: providing services to taxonomists for standard genome sequencing and annotation.</title>
        <authorList>
            <consortium name="The Broad Institute Genomics Platform"/>
            <consortium name="The Broad Institute Genome Sequencing Center for Infectious Disease"/>
            <person name="Wu L."/>
            <person name="Ma J."/>
        </authorList>
    </citation>
    <scope>NUCLEOTIDE SEQUENCE [LARGE SCALE GENOMIC DNA]</scope>
    <source>
        <strain evidence="3 4">JCM 15503</strain>
    </source>
</reference>
<dbReference type="RefSeq" id="WP_141284254.1">
    <property type="nucleotide sequence ID" value="NZ_BAAAEW010000022.1"/>
</dbReference>
<evidence type="ECO:0000313" key="3">
    <source>
        <dbReference type="EMBL" id="GAA0756154.1"/>
    </source>
</evidence>